<comment type="caution">
    <text evidence="3">The sequence shown here is derived from an EMBL/GenBank/DDBJ whole genome shotgun (WGS) entry which is preliminary data.</text>
</comment>
<dbReference type="GO" id="GO:0007165">
    <property type="term" value="P:signal transduction"/>
    <property type="evidence" value="ECO:0007669"/>
    <property type="project" value="InterPro"/>
</dbReference>
<keyword evidence="4" id="KW-1185">Reference proteome</keyword>
<keyword evidence="1" id="KW-0520">NAD</keyword>
<sequence length="93" mass="10731">MYVIVVISGNYAFSRCCLIELAEIVRCKKKMGLIVFPIFYHVHPFDVRKQTGSFAEAFAKHEKDPRVDTKMIQTWRDALTDVGGISGWHLQDR</sequence>
<evidence type="ECO:0000313" key="3">
    <source>
        <dbReference type="EMBL" id="KAB1200722.1"/>
    </source>
</evidence>
<dbReference type="PANTHER" id="PTHR32009">
    <property type="entry name" value="TMV RESISTANCE PROTEIN N-LIKE"/>
    <property type="match status" value="1"/>
</dbReference>
<evidence type="ECO:0000259" key="2">
    <source>
        <dbReference type="PROSITE" id="PS50104"/>
    </source>
</evidence>
<accession>A0A6A1UKF3</accession>
<dbReference type="AlphaFoldDB" id="A0A6A1UKF3"/>
<dbReference type="InterPro" id="IPR035897">
    <property type="entry name" value="Toll_tir_struct_dom_sf"/>
</dbReference>
<dbReference type="EMBL" id="RXIC02000131">
    <property type="protein sequence ID" value="KAB1200722.1"/>
    <property type="molecule type" value="Genomic_DNA"/>
</dbReference>
<dbReference type="Pfam" id="PF01582">
    <property type="entry name" value="TIR"/>
    <property type="match status" value="1"/>
</dbReference>
<evidence type="ECO:0000313" key="4">
    <source>
        <dbReference type="Proteomes" id="UP000516437"/>
    </source>
</evidence>
<organism evidence="3 4">
    <name type="scientific">Morella rubra</name>
    <name type="common">Chinese bayberry</name>
    <dbReference type="NCBI Taxonomy" id="262757"/>
    <lineage>
        <taxon>Eukaryota</taxon>
        <taxon>Viridiplantae</taxon>
        <taxon>Streptophyta</taxon>
        <taxon>Embryophyta</taxon>
        <taxon>Tracheophyta</taxon>
        <taxon>Spermatophyta</taxon>
        <taxon>Magnoliopsida</taxon>
        <taxon>eudicotyledons</taxon>
        <taxon>Gunneridae</taxon>
        <taxon>Pentapetalae</taxon>
        <taxon>rosids</taxon>
        <taxon>fabids</taxon>
        <taxon>Fagales</taxon>
        <taxon>Myricaceae</taxon>
        <taxon>Morella</taxon>
    </lineage>
</organism>
<proteinExistence type="predicted"/>
<name>A0A6A1UKF3_9ROSI</name>
<reference evidence="3 4" key="1">
    <citation type="journal article" date="2019" name="Plant Biotechnol. J.">
        <title>The red bayberry genome and genetic basis of sex determination.</title>
        <authorList>
            <person name="Jia H.M."/>
            <person name="Jia H.J."/>
            <person name="Cai Q.L."/>
            <person name="Wang Y."/>
            <person name="Zhao H.B."/>
            <person name="Yang W.F."/>
            <person name="Wang G.Y."/>
            <person name="Li Y.H."/>
            <person name="Zhan D.L."/>
            <person name="Shen Y.T."/>
            <person name="Niu Q.F."/>
            <person name="Chang L."/>
            <person name="Qiu J."/>
            <person name="Zhao L."/>
            <person name="Xie H.B."/>
            <person name="Fu W.Y."/>
            <person name="Jin J."/>
            <person name="Li X.W."/>
            <person name="Jiao Y."/>
            <person name="Zhou C.C."/>
            <person name="Tu T."/>
            <person name="Chai C.Y."/>
            <person name="Gao J.L."/>
            <person name="Fan L.J."/>
            <person name="van de Weg E."/>
            <person name="Wang J.Y."/>
            <person name="Gao Z.S."/>
        </authorList>
    </citation>
    <scope>NUCLEOTIDE SEQUENCE [LARGE SCALE GENOMIC DNA]</scope>
    <source>
        <tissue evidence="3">Leaves</tissue>
    </source>
</reference>
<evidence type="ECO:0000256" key="1">
    <source>
        <dbReference type="ARBA" id="ARBA00023027"/>
    </source>
</evidence>
<dbReference type="SUPFAM" id="SSF52200">
    <property type="entry name" value="Toll/Interleukin receptor TIR domain"/>
    <property type="match status" value="1"/>
</dbReference>
<dbReference type="Gene3D" id="3.40.50.10140">
    <property type="entry name" value="Toll/interleukin-1 receptor homology (TIR) domain"/>
    <property type="match status" value="1"/>
</dbReference>
<feature type="domain" description="TIR" evidence="2">
    <location>
        <begin position="1"/>
        <end position="93"/>
    </location>
</feature>
<dbReference type="InterPro" id="IPR000157">
    <property type="entry name" value="TIR_dom"/>
</dbReference>
<dbReference type="PANTHER" id="PTHR32009:SF153">
    <property type="entry name" value="TMV RESISTANCE PROTEIN N-LIKE"/>
    <property type="match status" value="1"/>
</dbReference>
<dbReference type="Proteomes" id="UP000516437">
    <property type="component" value="Unassembled WGS sequence"/>
</dbReference>
<protein>
    <submittedName>
        <fullName evidence="3">TMV resistance protein N</fullName>
    </submittedName>
</protein>
<gene>
    <name evidence="3" type="ORF">CJ030_MR0G006498</name>
</gene>
<dbReference type="PROSITE" id="PS50104">
    <property type="entry name" value="TIR"/>
    <property type="match status" value="1"/>
</dbReference>
<dbReference type="OrthoDB" id="6160824at2759"/>